<protein>
    <submittedName>
        <fullName evidence="2">Uncharacterized protein</fullName>
    </submittedName>
</protein>
<evidence type="ECO:0000256" key="1">
    <source>
        <dbReference type="SAM" id="MobiDB-lite"/>
    </source>
</evidence>
<sequence>MQDASSGFRGSAALLRGAAAGTERPQAGTRTPASSGRKPTFGYVTDWVAGRTRYRLTIDSAEQATLAQRLAACPDQPITVALAR</sequence>
<evidence type="ECO:0000313" key="3">
    <source>
        <dbReference type="Proteomes" id="UP000658320"/>
    </source>
</evidence>
<dbReference type="EMBL" id="BMSX01000019">
    <property type="protein sequence ID" value="GGR41336.1"/>
    <property type="molecule type" value="Genomic_DNA"/>
</dbReference>
<gene>
    <name evidence="2" type="ORF">GCM10010251_67490</name>
</gene>
<keyword evidence="3" id="KW-1185">Reference proteome</keyword>
<comment type="caution">
    <text evidence="2">The sequence shown here is derived from an EMBL/GenBank/DDBJ whole genome shotgun (WGS) entry which is preliminary data.</text>
</comment>
<reference evidence="2" key="1">
    <citation type="journal article" date="2014" name="Int. J. Syst. Evol. Microbiol.">
        <title>Complete genome sequence of Corynebacterium casei LMG S-19264T (=DSM 44701T), isolated from a smear-ripened cheese.</title>
        <authorList>
            <consortium name="US DOE Joint Genome Institute (JGI-PGF)"/>
            <person name="Walter F."/>
            <person name="Albersmeier A."/>
            <person name="Kalinowski J."/>
            <person name="Ruckert C."/>
        </authorList>
    </citation>
    <scope>NUCLEOTIDE SEQUENCE</scope>
    <source>
        <strain evidence="2">JCM 4346</strain>
    </source>
</reference>
<feature type="compositionally biased region" description="Low complexity" evidence="1">
    <location>
        <begin position="7"/>
        <end position="21"/>
    </location>
</feature>
<reference evidence="2" key="2">
    <citation type="submission" date="2020-09" db="EMBL/GenBank/DDBJ databases">
        <authorList>
            <person name="Sun Q."/>
            <person name="Ohkuma M."/>
        </authorList>
    </citation>
    <scope>NUCLEOTIDE SEQUENCE</scope>
    <source>
        <strain evidence="2">JCM 4346</strain>
    </source>
</reference>
<feature type="region of interest" description="Disordered" evidence="1">
    <location>
        <begin position="1"/>
        <end position="40"/>
    </location>
</feature>
<dbReference type="Proteomes" id="UP000658320">
    <property type="component" value="Unassembled WGS sequence"/>
</dbReference>
<dbReference type="AlphaFoldDB" id="A0A918FKA7"/>
<proteinExistence type="predicted"/>
<organism evidence="2 3">
    <name type="scientific">Streptomyces aurantiogriseus</name>
    <dbReference type="NCBI Taxonomy" id="66870"/>
    <lineage>
        <taxon>Bacteria</taxon>
        <taxon>Bacillati</taxon>
        <taxon>Actinomycetota</taxon>
        <taxon>Actinomycetes</taxon>
        <taxon>Kitasatosporales</taxon>
        <taxon>Streptomycetaceae</taxon>
        <taxon>Streptomyces</taxon>
    </lineage>
</organism>
<evidence type="ECO:0000313" key="2">
    <source>
        <dbReference type="EMBL" id="GGR41336.1"/>
    </source>
</evidence>
<name>A0A918FKA7_9ACTN</name>
<accession>A0A918FKA7</accession>